<protein>
    <submittedName>
        <fullName evidence="2">Uncharacterized protein</fullName>
    </submittedName>
</protein>
<proteinExistence type="predicted"/>
<gene>
    <name evidence="2" type="ORF">BLNAU_19132</name>
</gene>
<feature type="compositionally biased region" description="Basic and acidic residues" evidence="1">
    <location>
        <begin position="210"/>
        <end position="221"/>
    </location>
</feature>
<keyword evidence="3" id="KW-1185">Reference proteome</keyword>
<sequence length="239" mass="26708">MGSVISPVSDRQYFSVKTDRSVPVRQAYFKDKSSIYHSLVALVKEKYPFDDALQDKAIQFLKSIEPSSAVSSSDFVESILTLLSSPHSTLVGAALFCLSSIEDFSTLNTTLCNISYSHNEWKRQSSEVAQSGKQLFNALKSESYEDTLERMLMYGMNQHVPPQLPVHSLPPQLLVHSLPPQLSSQTDNCLESRMICETSWNSVSRSGQGTERDPSRAETRRTAYSGVRKPQTVRKPQPA</sequence>
<reference evidence="2 3" key="1">
    <citation type="journal article" date="2022" name="bioRxiv">
        <title>Genomics of Preaxostyla Flagellates Illuminates Evolutionary Transitions and the Path Towards Mitochondrial Loss.</title>
        <authorList>
            <person name="Novak L.V.F."/>
            <person name="Treitli S.C."/>
            <person name="Pyrih J."/>
            <person name="Halakuc P."/>
            <person name="Pipaliya S.V."/>
            <person name="Vacek V."/>
            <person name="Brzon O."/>
            <person name="Soukal P."/>
            <person name="Eme L."/>
            <person name="Dacks J.B."/>
            <person name="Karnkowska A."/>
            <person name="Elias M."/>
            <person name="Hampl V."/>
        </authorList>
    </citation>
    <scope>NUCLEOTIDE SEQUENCE [LARGE SCALE GENOMIC DNA]</scope>
    <source>
        <strain evidence="2">NAU3</strain>
        <tissue evidence="2">Gut</tissue>
    </source>
</reference>
<evidence type="ECO:0000313" key="3">
    <source>
        <dbReference type="Proteomes" id="UP001281761"/>
    </source>
</evidence>
<dbReference type="EMBL" id="JARBJD010000243">
    <property type="protein sequence ID" value="KAK2945916.1"/>
    <property type="molecule type" value="Genomic_DNA"/>
</dbReference>
<accession>A0ABQ9X2B6</accession>
<evidence type="ECO:0000313" key="2">
    <source>
        <dbReference type="EMBL" id="KAK2945916.1"/>
    </source>
</evidence>
<feature type="region of interest" description="Disordered" evidence="1">
    <location>
        <begin position="201"/>
        <end position="239"/>
    </location>
</feature>
<name>A0ABQ9X2B6_9EUKA</name>
<evidence type="ECO:0000256" key="1">
    <source>
        <dbReference type="SAM" id="MobiDB-lite"/>
    </source>
</evidence>
<dbReference type="Proteomes" id="UP001281761">
    <property type="component" value="Unassembled WGS sequence"/>
</dbReference>
<organism evidence="2 3">
    <name type="scientific">Blattamonas nauphoetae</name>
    <dbReference type="NCBI Taxonomy" id="2049346"/>
    <lineage>
        <taxon>Eukaryota</taxon>
        <taxon>Metamonada</taxon>
        <taxon>Preaxostyla</taxon>
        <taxon>Oxymonadida</taxon>
        <taxon>Blattamonas</taxon>
    </lineage>
</organism>
<comment type="caution">
    <text evidence="2">The sequence shown here is derived from an EMBL/GenBank/DDBJ whole genome shotgun (WGS) entry which is preliminary data.</text>
</comment>